<organism evidence="2 3">
    <name type="scientific">Saliniradius amylolyticus</name>
    <dbReference type="NCBI Taxonomy" id="2183582"/>
    <lineage>
        <taxon>Bacteria</taxon>
        <taxon>Pseudomonadati</taxon>
        <taxon>Pseudomonadota</taxon>
        <taxon>Gammaproteobacteria</taxon>
        <taxon>Alteromonadales</taxon>
        <taxon>Alteromonadaceae</taxon>
        <taxon>Saliniradius</taxon>
    </lineage>
</organism>
<dbReference type="Proteomes" id="UP000245728">
    <property type="component" value="Chromosome"/>
</dbReference>
<evidence type="ECO:0000313" key="3">
    <source>
        <dbReference type="Proteomes" id="UP000245728"/>
    </source>
</evidence>
<feature type="transmembrane region" description="Helical" evidence="1">
    <location>
        <begin position="45"/>
        <end position="68"/>
    </location>
</feature>
<dbReference type="RefSeq" id="WP_204101039.1">
    <property type="nucleotide sequence ID" value="NZ_CP029347.1"/>
</dbReference>
<keyword evidence="1" id="KW-0812">Transmembrane</keyword>
<keyword evidence="1" id="KW-1133">Transmembrane helix</keyword>
<evidence type="ECO:0000313" key="2">
    <source>
        <dbReference type="EMBL" id="AWL11804.1"/>
    </source>
</evidence>
<keyword evidence="1" id="KW-0472">Membrane</keyword>
<sequence>MRDLKEEMLTSDIKSAMGFASVSKWVKSILAIVVIVAYFTSSAWLTEVIVISVVVSLILPLGFFDVFIQKLLEYNTQKVEERQTLNATEANEHFEKLYKKVGK</sequence>
<gene>
    <name evidence="2" type="ORF">HMF8227_01326</name>
</gene>
<evidence type="ECO:0000256" key="1">
    <source>
        <dbReference type="SAM" id="Phobius"/>
    </source>
</evidence>
<keyword evidence="3" id="KW-1185">Reference proteome</keyword>
<proteinExistence type="predicted"/>
<dbReference type="AlphaFoldDB" id="A0A2S2E2D9"/>
<reference evidence="2 3" key="1">
    <citation type="submission" date="2018-05" db="EMBL/GenBank/DDBJ databases">
        <title>Salinimonas sp. HMF8227 Genome sequencing and assembly.</title>
        <authorList>
            <person name="Kang H."/>
            <person name="Kang J."/>
            <person name="Cha I."/>
            <person name="Kim H."/>
            <person name="Joh K."/>
        </authorList>
    </citation>
    <scope>NUCLEOTIDE SEQUENCE [LARGE SCALE GENOMIC DNA]</scope>
    <source>
        <strain evidence="2 3">HMF8227</strain>
    </source>
</reference>
<dbReference type="KEGG" id="salh:HMF8227_01326"/>
<protein>
    <submittedName>
        <fullName evidence="2">Uncharacterized protein</fullName>
    </submittedName>
</protein>
<dbReference type="EMBL" id="CP029347">
    <property type="protein sequence ID" value="AWL11804.1"/>
    <property type="molecule type" value="Genomic_DNA"/>
</dbReference>
<feature type="transmembrane region" description="Helical" evidence="1">
    <location>
        <begin position="21"/>
        <end position="39"/>
    </location>
</feature>
<accession>A0A2S2E2D9</accession>
<name>A0A2S2E2D9_9ALTE</name>